<comment type="caution">
    <text evidence="1">The sequence shown here is derived from an EMBL/GenBank/DDBJ whole genome shotgun (WGS) entry which is preliminary data.</text>
</comment>
<proteinExistence type="predicted"/>
<sequence>MFVLLGLLVASREANDRDVEKVGERLQDIPPAAQEEVKRLPGGKVKKKEKQEVIIEKVVRNKRKCITTVKGLELFGIKLSDASKKLGKNGVYNGYLAQCAGSCHLLHRGRHEATIGLWW</sequence>
<reference evidence="2" key="1">
    <citation type="journal article" date="2023" name="Front. Plant Sci.">
        <title>Chromosomal-level genome assembly of Melastoma candidum provides insights into trichome evolution.</title>
        <authorList>
            <person name="Zhong Y."/>
            <person name="Wu W."/>
            <person name="Sun C."/>
            <person name="Zou P."/>
            <person name="Liu Y."/>
            <person name="Dai S."/>
            <person name="Zhou R."/>
        </authorList>
    </citation>
    <scope>NUCLEOTIDE SEQUENCE [LARGE SCALE GENOMIC DNA]</scope>
</reference>
<protein>
    <submittedName>
        <fullName evidence="1">Uncharacterized protein</fullName>
    </submittedName>
</protein>
<evidence type="ECO:0000313" key="2">
    <source>
        <dbReference type="Proteomes" id="UP001057402"/>
    </source>
</evidence>
<dbReference type="EMBL" id="CM042883">
    <property type="protein sequence ID" value="KAI4377533.1"/>
    <property type="molecule type" value="Genomic_DNA"/>
</dbReference>
<organism evidence="1 2">
    <name type="scientific">Melastoma candidum</name>
    <dbReference type="NCBI Taxonomy" id="119954"/>
    <lineage>
        <taxon>Eukaryota</taxon>
        <taxon>Viridiplantae</taxon>
        <taxon>Streptophyta</taxon>
        <taxon>Embryophyta</taxon>
        <taxon>Tracheophyta</taxon>
        <taxon>Spermatophyta</taxon>
        <taxon>Magnoliopsida</taxon>
        <taxon>eudicotyledons</taxon>
        <taxon>Gunneridae</taxon>
        <taxon>Pentapetalae</taxon>
        <taxon>rosids</taxon>
        <taxon>malvids</taxon>
        <taxon>Myrtales</taxon>
        <taxon>Melastomataceae</taxon>
        <taxon>Melastomatoideae</taxon>
        <taxon>Melastomateae</taxon>
        <taxon>Melastoma</taxon>
    </lineage>
</organism>
<accession>A0ACB9RF15</accession>
<keyword evidence="2" id="KW-1185">Reference proteome</keyword>
<name>A0ACB9RF15_9MYRT</name>
<gene>
    <name evidence="1" type="ORF">MLD38_015140</name>
</gene>
<evidence type="ECO:0000313" key="1">
    <source>
        <dbReference type="EMBL" id="KAI4377533.1"/>
    </source>
</evidence>
<dbReference type="Proteomes" id="UP001057402">
    <property type="component" value="Chromosome 4"/>
</dbReference>